<dbReference type="RefSeq" id="WP_091834071.1">
    <property type="nucleotide sequence ID" value="NZ_FPAA01000002.1"/>
</dbReference>
<reference evidence="2" key="1">
    <citation type="submission" date="2016-10" db="EMBL/GenBank/DDBJ databases">
        <authorList>
            <person name="Varghese N."/>
            <person name="Submissions S."/>
        </authorList>
    </citation>
    <scope>NUCLEOTIDE SEQUENCE [LARGE SCALE GENOMIC DNA]</scope>
    <source>
        <strain evidence="2">DSM 45789</strain>
    </source>
</reference>
<dbReference type="OrthoDB" id="2381628at2"/>
<dbReference type="EMBL" id="FPAA01000002">
    <property type="protein sequence ID" value="SFS45153.1"/>
    <property type="molecule type" value="Genomic_DNA"/>
</dbReference>
<name>A0A1I6PY83_9BACL</name>
<organism evidence="1 2">
    <name type="scientific">Marininema halotolerans</name>
    <dbReference type="NCBI Taxonomy" id="1155944"/>
    <lineage>
        <taxon>Bacteria</taxon>
        <taxon>Bacillati</taxon>
        <taxon>Bacillota</taxon>
        <taxon>Bacilli</taxon>
        <taxon>Bacillales</taxon>
        <taxon>Thermoactinomycetaceae</taxon>
        <taxon>Marininema</taxon>
    </lineage>
</organism>
<proteinExistence type="predicted"/>
<keyword evidence="2" id="KW-1185">Reference proteome</keyword>
<dbReference type="AlphaFoldDB" id="A0A1I6PY83"/>
<gene>
    <name evidence="1" type="ORF">SAMN05444972_102217</name>
</gene>
<accession>A0A1I6PY83</accession>
<protein>
    <submittedName>
        <fullName evidence="1">Uncharacterized protein</fullName>
    </submittedName>
</protein>
<evidence type="ECO:0000313" key="2">
    <source>
        <dbReference type="Proteomes" id="UP000198660"/>
    </source>
</evidence>
<sequence>MPNTPFIKVKPMHGELLVYQRQDQLRYTLTTQELIFQKPHASYQILLTDIIGMIPFELERDAKSLDFLSEVGIRPAFSKQYYRISANRVKVINRSGHFERGTTDILLPLNDRFIRHLSAHTDFTTLPT</sequence>
<evidence type="ECO:0000313" key="1">
    <source>
        <dbReference type="EMBL" id="SFS45153.1"/>
    </source>
</evidence>
<dbReference type="Proteomes" id="UP000198660">
    <property type="component" value="Unassembled WGS sequence"/>
</dbReference>